<dbReference type="InterPro" id="IPR008988">
    <property type="entry name" value="Transcriptional_repressor_C"/>
</dbReference>
<keyword evidence="5" id="KW-0678">Repressor</keyword>
<protein>
    <recommendedName>
        <fullName evidence="5">Bifunctional ligase/repressor BirA</fullName>
    </recommendedName>
    <alternativeName>
        <fullName evidence="5">Biotin--[acetyl-CoA-carboxylase] ligase</fullName>
        <ecNumber evidence="5">6.3.4.15</ecNumber>
    </alternativeName>
    <alternativeName>
        <fullName evidence="5">Biotin--protein ligase</fullName>
    </alternativeName>
    <alternativeName>
        <fullName evidence="5">Biotin-[acetyl-CoA carboxylase] synthetase</fullName>
    </alternativeName>
</protein>
<feature type="binding site" evidence="5">
    <location>
        <position position="115"/>
    </location>
    <ligand>
        <name>biotin</name>
        <dbReference type="ChEBI" id="CHEBI:57586"/>
    </ligand>
</feature>
<comment type="catalytic activity">
    <reaction evidence="5">
        <text>biotin + L-lysyl-[protein] + ATP = N(6)-biotinyl-L-lysyl-[protein] + AMP + diphosphate + H(+)</text>
        <dbReference type="Rhea" id="RHEA:11756"/>
        <dbReference type="Rhea" id="RHEA-COMP:9752"/>
        <dbReference type="Rhea" id="RHEA-COMP:10505"/>
        <dbReference type="ChEBI" id="CHEBI:15378"/>
        <dbReference type="ChEBI" id="CHEBI:29969"/>
        <dbReference type="ChEBI" id="CHEBI:30616"/>
        <dbReference type="ChEBI" id="CHEBI:33019"/>
        <dbReference type="ChEBI" id="CHEBI:57586"/>
        <dbReference type="ChEBI" id="CHEBI:83144"/>
        <dbReference type="ChEBI" id="CHEBI:456215"/>
        <dbReference type="EC" id="6.3.4.15"/>
    </reaction>
</comment>
<dbReference type="InterPro" id="IPR003142">
    <property type="entry name" value="BPL_C"/>
</dbReference>
<evidence type="ECO:0000313" key="8">
    <source>
        <dbReference type="Proteomes" id="UP001589691"/>
    </source>
</evidence>
<dbReference type="InterPro" id="IPR045864">
    <property type="entry name" value="aa-tRNA-synth_II/BPL/LPL"/>
</dbReference>
<dbReference type="HAMAP" id="MF_00978">
    <property type="entry name" value="Bifunct_BirA"/>
    <property type="match status" value="1"/>
</dbReference>
<feature type="domain" description="BPL/LPL catalytic" evidence="6">
    <location>
        <begin position="77"/>
        <end position="259"/>
    </location>
</feature>
<dbReference type="CDD" id="cd16442">
    <property type="entry name" value="BPL"/>
    <property type="match status" value="1"/>
</dbReference>
<comment type="caution">
    <text evidence="5">Lacks conserved residue(s) required for the propagation of feature annotation.</text>
</comment>
<dbReference type="GO" id="GO:0004077">
    <property type="term" value="F:biotin--[biotin carboxyl-carrier protein] ligase activity"/>
    <property type="evidence" value="ECO:0007669"/>
    <property type="project" value="UniProtKB-EC"/>
</dbReference>
<reference evidence="7 8" key="1">
    <citation type="submission" date="2024-09" db="EMBL/GenBank/DDBJ databases">
        <authorList>
            <person name="Sun Q."/>
            <person name="Mori K."/>
        </authorList>
    </citation>
    <scope>NUCLEOTIDE SEQUENCE [LARGE SCALE GENOMIC DNA]</scope>
    <source>
        <strain evidence="7 8">TBRC 4576</strain>
    </source>
</reference>
<dbReference type="InterPro" id="IPR013196">
    <property type="entry name" value="HTH_11"/>
</dbReference>
<evidence type="ECO:0000256" key="3">
    <source>
        <dbReference type="ARBA" id="ARBA00022840"/>
    </source>
</evidence>
<dbReference type="EMBL" id="JBHLZY010000006">
    <property type="protein sequence ID" value="MFB9768885.1"/>
    <property type="molecule type" value="Genomic_DNA"/>
</dbReference>
<feature type="DNA-binding region" description="H-T-H motif" evidence="5">
    <location>
        <begin position="21"/>
        <end position="40"/>
    </location>
</feature>
<evidence type="ECO:0000256" key="4">
    <source>
        <dbReference type="ARBA" id="ARBA00023267"/>
    </source>
</evidence>
<dbReference type="InterPro" id="IPR036390">
    <property type="entry name" value="WH_DNA-bd_sf"/>
</dbReference>
<keyword evidence="5" id="KW-0804">Transcription</keyword>
<comment type="function">
    <text evidence="5">Acts both as a biotin--[acetyl-CoA-carboxylase] ligase and a repressor.</text>
</comment>
<dbReference type="SUPFAM" id="SSF55681">
    <property type="entry name" value="Class II aaRS and biotin synthetases"/>
    <property type="match status" value="1"/>
</dbReference>
<dbReference type="Proteomes" id="UP001589691">
    <property type="component" value="Unassembled WGS sequence"/>
</dbReference>
<keyword evidence="5" id="KW-0805">Transcription regulation</keyword>
<dbReference type="Gene3D" id="2.30.30.100">
    <property type="match status" value="1"/>
</dbReference>
<dbReference type="PANTHER" id="PTHR12835">
    <property type="entry name" value="BIOTIN PROTEIN LIGASE"/>
    <property type="match status" value="1"/>
</dbReference>
<dbReference type="Gene3D" id="3.30.930.10">
    <property type="entry name" value="Bira Bifunctional Protein, Domain 2"/>
    <property type="match status" value="1"/>
</dbReference>
<dbReference type="Pfam" id="PF02237">
    <property type="entry name" value="BPL_C"/>
    <property type="match status" value="1"/>
</dbReference>
<dbReference type="InterPro" id="IPR036388">
    <property type="entry name" value="WH-like_DNA-bd_sf"/>
</dbReference>
<proteinExistence type="inferred from homology"/>
<keyword evidence="4 5" id="KW-0092">Biotin</keyword>
<dbReference type="RefSeq" id="WP_137643561.1">
    <property type="nucleotide sequence ID" value="NZ_BJEA01000020.1"/>
</dbReference>
<evidence type="ECO:0000259" key="6">
    <source>
        <dbReference type="PROSITE" id="PS51733"/>
    </source>
</evidence>
<gene>
    <name evidence="5" type="primary">birA</name>
    <name evidence="7" type="ORF">ACFFLI_03235</name>
</gene>
<dbReference type="PANTHER" id="PTHR12835:SF5">
    <property type="entry name" value="BIOTIN--PROTEIN LIGASE"/>
    <property type="match status" value="1"/>
</dbReference>
<comment type="caution">
    <text evidence="7">The sequence shown here is derived from an EMBL/GenBank/DDBJ whole genome shotgun (WGS) entry which is preliminary data.</text>
</comment>
<keyword evidence="8" id="KW-1185">Reference proteome</keyword>
<comment type="similarity">
    <text evidence="5">Belongs to the biotin--protein ligase family.</text>
</comment>
<keyword evidence="1 5" id="KW-0436">Ligase</keyword>
<dbReference type="SUPFAM" id="SSF50037">
    <property type="entry name" value="C-terminal domain of transcriptional repressors"/>
    <property type="match status" value="1"/>
</dbReference>
<dbReference type="Gene3D" id="1.10.10.10">
    <property type="entry name" value="Winged helix-like DNA-binding domain superfamily/Winged helix DNA-binding domain"/>
    <property type="match status" value="1"/>
</dbReference>
<dbReference type="EC" id="6.3.4.15" evidence="5"/>
<dbReference type="InterPro" id="IPR004408">
    <property type="entry name" value="Biotin_CoA_COase_ligase"/>
</dbReference>
<keyword evidence="2 5" id="KW-0547">Nucleotide-binding</keyword>
<keyword evidence="3 5" id="KW-0067">ATP-binding</keyword>
<accession>A0ABV5WRV9</accession>
<evidence type="ECO:0000256" key="5">
    <source>
        <dbReference type="HAMAP-Rule" id="MF_00978"/>
    </source>
</evidence>
<evidence type="ECO:0000256" key="2">
    <source>
        <dbReference type="ARBA" id="ARBA00022741"/>
    </source>
</evidence>
<dbReference type="InterPro" id="IPR004143">
    <property type="entry name" value="BPL_LPL_catalytic"/>
</dbReference>
<evidence type="ECO:0000313" key="7">
    <source>
        <dbReference type="EMBL" id="MFB9768885.1"/>
    </source>
</evidence>
<evidence type="ECO:0000256" key="1">
    <source>
        <dbReference type="ARBA" id="ARBA00022598"/>
    </source>
</evidence>
<sequence length="329" mass="35861">MANQSEVLRLLMQTAPEYCSGDWLATQLGISRTAIWKLIQNLQQQGYSIESRHAKGYRYVANNQLSAPVIEAGLKTAPPFELIVLPTVDSTNAYLRRLVTQRTLSKPVVVIADTQTAGYGRSGRQFYSPRQTGLYLSIALPVDPNQPLDAGLLTTGTAVAVAKALRRLFAVDIQLKWVNDVLVNQRKVVGILSEGVTNLETRHVSTVIVGIGINLSTTAFPPELTHKAGALLTSPSTITRNRVASELLETFFAGYPMYQTGAFLPEYRRLSMVIGQQVALKSGQQTFTGKVLDIDAHGALVVALANGEQRHFSSGEIIKVNLLTGDYHG</sequence>
<dbReference type="InterPro" id="IPR030855">
    <property type="entry name" value="Bifunct_BirA"/>
</dbReference>
<keyword evidence="5" id="KW-0238">DNA-binding</keyword>
<dbReference type="PROSITE" id="PS51733">
    <property type="entry name" value="BPL_LPL_CATALYTIC"/>
    <property type="match status" value="1"/>
</dbReference>
<dbReference type="SUPFAM" id="SSF46785">
    <property type="entry name" value="Winged helix' DNA-binding domain"/>
    <property type="match status" value="1"/>
</dbReference>
<name>A0ABV5WRV9_9LACO</name>
<feature type="binding site" evidence="5">
    <location>
        <begin position="90"/>
        <end position="92"/>
    </location>
    <ligand>
        <name>biotin</name>
        <dbReference type="ChEBI" id="CHEBI:57586"/>
    </ligand>
</feature>
<dbReference type="NCBIfam" id="TIGR00121">
    <property type="entry name" value="birA_ligase"/>
    <property type="match status" value="1"/>
</dbReference>
<feature type="binding site" evidence="5">
    <location>
        <position position="187"/>
    </location>
    <ligand>
        <name>biotin</name>
        <dbReference type="ChEBI" id="CHEBI:57586"/>
    </ligand>
</feature>
<dbReference type="Pfam" id="PF08279">
    <property type="entry name" value="HTH_11"/>
    <property type="match status" value="1"/>
</dbReference>
<organism evidence="7 8">
    <name type="scientific">Lactiplantibacillus modestisalitolerans</name>
    <dbReference type="NCBI Taxonomy" id="1457219"/>
    <lineage>
        <taxon>Bacteria</taxon>
        <taxon>Bacillati</taxon>
        <taxon>Bacillota</taxon>
        <taxon>Bacilli</taxon>
        <taxon>Lactobacillales</taxon>
        <taxon>Lactobacillaceae</taxon>
        <taxon>Lactiplantibacillus</taxon>
    </lineage>
</organism>
<dbReference type="Pfam" id="PF03099">
    <property type="entry name" value="BPL_LplA_LipB"/>
    <property type="match status" value="1"/>
</dbReference>